<reference evidence="2 3" key="1">
    <citation type="journal article" date="2007" name="Int. J. Syst. Evol. Microbiol.">
        <title>Paenibacillus ginsengarvi sp. nov., isolated from soil from ginseng cultivation.</title>
        <authorList>
            <person name="Yoon M.H."/>
            <person name="Ten L.N."/>
            <person name="Im W.T."/>
        </authorList>
    </citation>
    <scope>NUCLEOTIDE SEQUENCE [LARGE SCALE GENOMIC DNA]</scope>
    <source>
        <strain evidence="2 3">KCTC 13059</strain>
    </source>
</reference>
<protein>
    <submittedName>
        <fullName evidence="2">VOC family protein</fullName>
    </submittedName>
</protein>
<evidence type="ECO:0000313" key="2">
    <source>
        <dbReference type="EMBL" id="RKN83921.1"/>
    </source>
</evidence>
<sequence>MTGTLKPFIRSEDARSQADFYVQCFGGEIVSVLTHEQAMGAQHNLKDKVMHMCLSVAGSNYIFMADSFEPAPPGPGIALNMAFQTESAAREAFAGLAVGGRVIAPLDMQPFGMYYGELTDKYGVTWMITAERGASPKA</sequence>
<dbReference type="Gene3D" id="3.10.180.10">
    <property type="entry name" value="2,3-Dihydroxybiphenyl 1,2-Dioxygenase, domain 1"/>
    <property type="match status" value="1"/>
</dbReference>
<dbReference type="PANTHER" id="PTHR33990:SF1">
    <property type="entry name" value="PROTEIN YJDN"/>
    <property type="match status" value="1"/>
</dbReference>
<keyword evidence="3" id="KW-1185">Reference proteome</keyword>
<dbReference type="EMBL" id="RBAH01000010">
    <property type="protein sequence ID" value="RKN83921.1"/>
    <property type="molecule type" value="Genomic_DNA"/>
</dbReference>
<dbReference type="SUPFAM" id="SSF54593">
    <property type="entry name" value="Glyoxalase/Bleomycin resistance protein/Dihydroxybiphenyl dioxygenase"/>
    <property type="match status" value="1"/>
</dbReference>
<dbReference type="OrthoDB" id="9795306at2"/>
<dbReference type="Proteomes" id="UP000282311">
    <property type="component" value="Unassembled WGS sequence"/>
</dbReference>
<dbReference type="AlphaFoldDB" id="A0A3B0CFS6"/>
<feature type="domain" description="PhnB-like" evidence="1">
    <location>
        <begin position="12"/>
        <end position="129"/>
    </location>
</feature>
<dbReference type="InterPro" id="IPR029068">
    <property type="entry name" value="Glyas_Bleomycin-R_OHBP_Dase"/>
</dbReference>
<evidence type="ECO:0000313" key="3">
    <source>
        <dbReference type="Proteomes" id="UP000282311"/>
    </source>
</evidence>
<accession>A0A3B0CFS6</accession>
<dbReference type="Pfam" id="PF06983">
    <property type="entry name" value="3-dmu-9_3-mt"/>
    <property type="match status" value="1"/>
</dbReference>
<gene>
    <name evidence="2" type="ORF">D7M11_15160</name>
</gene>
<name>A0A3B0CFS6_9BACL</name>
<comment type="caution">
    <text evidence="2">The sequence shown here is derived from an EMBL/GenBank/DDBJ whole genome shotgun (WGS) entry which is preliminary data.</text>
</comment>
<organism evidence="2 3">
    <name type="scientific">Paenibacillus ginsengarvi</name>
    <dbReference type="NCBI Taxonomy" id="400777"/>
    <lineage>
        <taxon>Bacteria</taxon>
        <taxon>Bacillati</taxon>
        <taxon>Bacillota</taxon>
        <taxon>Bacilli</taxon>
        <taxon>Bacillales</taxon>
        <taxon>Paenibacillaceae</taxon>
        <taxon>Paenibacillus</taxon>
    </lineage>
</organism>
<dbReference type="PANTHER" id="PTHR33990">
    <property type="entry name" value="PROTEIN YJDN-RELATED"/>
    <property type="match status" value="1"/>
</dbReference>
<dbReference type="InterPro" id="IPR028973">
    <property type="entry name" value="PhnB-like"/>
</dbReference>
<proteinExistence type="predicted"/>
<evidence type="ECO:0000259" key="1">
    <source>
        <dbReference type="Pfam" id="PF06983"/>
    </source>
</evidence>